<organism evidence="2 3">
    <name type="scientific">Amycolatopsis endophytica</name>
    <dbReference type="NCBI Taxonomy" id="860233"/>
    <lineage>
        <taxon>Bacteria</taxon>
        <taxon>Bacillati</taxon>
        <taxon>Actinomycetota</taxon>
        <taxon>Actinomycetes</taxon>
        <taxon>Pseudonocardiales</taxon>
        <taxon>Pseudonocardiaceae</taxon>
        <taxon>Amycolatopsis</taxon>
    </lineage>
</organism>
<dbReference type="CDD" id="cd03441">
    <property type="entry name" value="R_hydratase_like"/>
    <property type="match status" value="2"/>
</dbReference>
<protein>
    <submittedName>
        <fullName evidence="2">Acyl dehydratase</fullName>
    </submittedName>
</protein>
<dbReference type="AlphaFoldDB" id="A0A853BAL0"/>
<dbReference type="InterPro" id="IPR029069">
    <property type="entry name" value="HotDog_dom_sf"/>
</dbReference>
<sequence>MTSTRQRYVQPGAGKKEARYELVTIPEPFGPVDLVVDEDKVRAYAFAQGDYGSWYFGASPFGGPVGHALVLANDLLFLFYDGYDGNTAQGLHTHEHLTFHAPVKVGERVRVTGGYTEKYERRGQGYVVLEAEARGEDGRLLVTHVGREIMRTVAGEVVGRKSAGDGDGRRVRAQAREDLPAAERAAAGLAEGTPVYGPRRAFTQDQMDVFSWAGQGYSNVHTSMEKAARSGLDRTIVQAQQQTGLIVETMVRFFGASWFTSGDLDLRFVNPTFVGEALTVHGAVLGERDGRLELEVWTTKDDGTRTALGWASAALDGVTAGPSPLLG</sequence>
<evidence type="ECO:0000313" key="3">
    <source>
        <dbReference type="Proteomes" id="UP000549616"/>
    </source>
</evidence>
<dbReference type="Pfam" id="PF13452">
    <property type="entry name" value="FAS1_DH_region"/>
    <property type="match status" value="1"/>
</dbReference>
<keyword evidence="3" id="KW-1185">Reference proteome</keyword>
<comment type="caution">
    <text evidence="2">The sequence shown here is derived from an EMBL/GenBank/DDBJ whole genome shotgun (WGS) entry which is preliminary data.</text>
</comment>
<dbReference type="SUPFAM" id="SSF54637">
    <property type="entry name" value="Thioesterase/thiol ester dehydrase-isomerase"/>
    <property type="match status" value="2"/>
</dbReference>
<proteinExistence type="predicted"/>
<gene>
    <name evidence="2" type="ORF">HNR02_005788</name>
</gene>
<accession>A0A853BAL0</accession>
<dbReference type="Proteomes" id="UP000549616">
    <property type="component" value="Unassembled WGS sequence"/>
</dbReference>
<reference evidence="2 3" key="1">
    <citation type="submission" date="2020-07" db="EMBL/GenBank/DDBJ databases">
        <title>Sequencing the genomes of 1000 actinobacteria strains.</title>
        <authorList>
            <person name="Klenk H.-P."/>
        </authorList>
    </citation>
    <scope>NUCLEOTIDE SEQUENCE [LARGE SCALE GENOMIC DNA]</scope>
    <source>
        <strain evidence="2 3">DSM 104006</strain>
    </source>
</reference>
<feature type="domain" description="FAS1-like dehydratase" evidence="1">
    <location>
        <begin position="27"/>
        <end position="140"/>
    </location>
</feature>
<dbReference type="RefSeq" id="WP_179776670.1">
    <property type="nucleotide sequence ID" value="NZ_JACCFK010000002.1"/>
</dbReference>
<name>A0A853BAL0_9PSEU</name>
<dbReference type="InterPro" id="IPR039569">
    <property type="entry name" value="FAS1-like_DH_region"/>
</dbReference>
<dbReference type="EMBL" id="JACCFK010000002">
    <property type="protein sequence ID" value="NYI92413.1"/>
    <property type="molecule type" value="Genomic_DNA"/>
</dbReference>
<evidence type="ECO:0000259" key="1">
    <source>
        <dbReference type="Pfam" id="PF13452"/>
    </source>
</evidence>
<evidence type="ECO:0000313" key="2">
    <source>
        <dbReference type="EMBL" id="NYI92413.1"/>
    </source>
</evidence>
<dbReference type="Gene3D" id="3.10.129.10">
    <property type="entry name" value="Hotdog Thioesterase"/>
    <property type="match status" value="2"/>
</dbReference>